<dbReference type="RefSeq" id="WP_055145977.1">
    <property type="nucleotide sequence ID" value="NZ_JXSZ01000006.1"/>
</dbReference>
<dbReference type="EMBL" id="LGTQ01000006">
    <property type="protein sequence ID" value="KPM48424.1"/>
    <property type="molecule type" value="Genomic_DNA"/>
</dbReference>
<dbReference type="AlphaFoldDB" id="A0A0P7C1B4"/>
<evidence type="ECO:0008006" key="3">
    <source>
        <dbReference type="Google" id="ProtNLM"/>
    </source>
</evidence>
<sequence length="301" mass="33414">MKSIFIKLLFFASVIGLSSCEDVIDIDIQDGVEQLVIDAWITNKDEDQVVKLSLSQPYFDNSTPRAVTDATVILFDEDSVAYPFIDLNQTGEYTLPREANGFLKENKRYALYVKYKDQEFAALSLYRPVPKIDSIAYEFFEFPFAGQDSTETSGYFAEFYANDPIGEGDTYWIRTTKNANLINNAASISISYDGGFSPGGGTDGLTFILPIRQSINDGFYQHGDSLDVELWSITPDAYLYLLQVRQESANGGIFATPPANIPTNIFNLDSRSEVKALGFFGISQVSSLSAKIDSTKARPSE</sequence>
<keyword evidence="2" id="KW-1185">Reference proteome</keyword>
<dbReference type="PROSITE" id="PS51257">
    <property type="entry name" value="PROKAR_LIPOPROTEIN"/>
    <property type="match status" value="1"/>
</dbReference>
<evidence type="ECO:0000313" key="1">
    <source>
        <dbReference type="EMBL" id="KPM48424.1"/>
    </source>
</evidence>
<organism evidence="1 2">
    <name type="scientific">Jiulongibacter sediminis</name>
    <dbReference type="NCBI Taxonomy" id="1605367"/>
    <lineage>
        <taxon>Bacteria</taxon>
        <taxon>Pseudomonadati</taxon>
        <taxon>Bacteroidota</taxon>
        <taxon>Cytophagia</taxon>
        <taxon>Cytophagales</taxon>
        <taxon>Leadbetterellaceae</taxon>
        <taxon>Jiulongibacter</taxon>
    </lineage>
</organism>
<accession>A0A0P7C1B4</accession>
<reference evidence="1 2" key="1">
    <citation type="submission" date="2015-07" db="EMBL/GenBank/DDBJ databases">
        <title>The draft genome sequence of Leadbetterella sp. JN14-9.</title>
        <authorList>
            <person name="Liu Y."/>
            <person name="Du J."/>
            <person name="Shao Z."/>
        </authorList>
    </citation>
    <scope>NUCLEOTIDE SEQUENCE [LARGE SCALE GENOMIC DNA]</scope>
    <source>
        <strain evidence="1 2">JN14-9</strain>
    </source>
</reference>
<dbReference type="Pfam" id="PF14054">
    <property type="entry name" value="DUF4249"/>
    <property type="match status" value="1"/>
</dbReference>
<proteinExistence type="predicted"/>
<evidence type="ECO:0000313" key="2">
    <source>
        <dbReference type="Proteomes" id="UP000050454"/>
    </source>
</evidence>
<dbReference type="InterPro" id="IPR025345">
    <property type="entry name" value="DUF4249"/>
</dbReference>
<dbReference type="Proteomes" id="UP000050454">
    <property type="component" value="Unassembled WGS sequence"/>
</dbReference>
<name>A0A0P7C1B4_9BACT</name>
<gene>
    <name evidence="1" type="ORF">AFM12_07255</name>
</gene>
<dbReference type="OrthoDB" id="1117670at2"/>
<protein>
    <recommendedName>
        <fullName evidence="3">DUF4249 domain-containing protein</fullName>
    </recommendedName>
</protein>
<dbReference type="STRING" id="1605367.AFM12_07255"/>
<comment type="caution">
    <text evidence="1">The sequence shown here is derived from an EMBL/GenBank/DDBJ whole genome shotgun (WGS) entry which is preliminary data.</text>
</comment>